<evidence type="ECO:0000259" key="3">
    <source>
        <dbReference type="Pfam" id="PF13581"/>
    </source>
</evidence>
<evidence type="ECO:0000256" key="2">
    <source>
        <dbReference type="SAM" id="MobiDB-lite"/>
    </source>
</evidence>
<feature type="compositionally biased region" description="Basic and acidic residues" evidence="2">
    <location>
        <begin position="117"/>
        <end position="131"/>
    </location>
</feature>
<protein>
    <recommendedName>
        <fullName evidence="7">Regulator of sigma factor</fullName>
    </recommendedName>
</protein>
<keyword evidence="1" id="KW-0723">Serine/threonine-protein kinase</keyword>
<dbReference type="SUPFAM" id="SSF55874">
    <property type="entry name" value="ATPase domain of HSP90 chaperone/DNA topoisomerase II/histidine kinase"/>
    <property type="match status" value="1"/>
</dbReference>
<dbReference type="CDD" id="cd16936">
    <property type="entry name" value="HATPase_RsbW-like"/>
    <property type="match status" value="1"/>
</dbReference>
<name>A0A290Z1Y5_9PSEU</name>
<evidence type="ECO:0000256" key="1">
    <source>
        <dbReference type="ARBA" id="ARBA00022527"/>
    </source>
</evidence>
<feature type="compositionally biased region" description="Low complexity" evidence="2">
    <location>
        <begin position="154"/>
        <end position="178"/>
    </location>
</feature>
<dbReference type="PANTHER" id="PTHR35526:SF3">
    <property type="entry name" value="ANTI-SIGMA-F FACTOR RSBW"/>
    <property type="match status" value="1"/>
</dbReference>
<evidence type="ECO:0008006" key="7">
    <source>
        <dbReference type="Google" id="ProtNLM"/>
    </source>
</evidence>
<dbReference type="PANTHER" id="PTHR35526">
    <property type="entry name" value="ANTI-SIGMA-F FACTOR RSBW-RELATED"/>
    <property type="match status" value="1"/>
</dbReference>
<keyword evidence="1" id="KW-0808">Transferase</keyword>
<organism evidence="5 6">
    <name type="scientific">Actinosynnema pretiosum</name>
    <dbReference type="NCBI Taxonomy" id="42197"/>
    <lineage>
        <taxon>Bacteria</taxon>
        <taxon>Bacillati</taxon>
        <taxon>Actinomycetota</taxon>
        <taxon>Actinomycetes</taxon>
        <taxon>Pseudonocardiales</taxon>
        <taxon>Pseudonocardiaceae</taxon>
        <taxon>Actinosynnema</taxon>
    </lineage>
</organism>
<feature type="region of interest" description="Disordered" evidence="2">
    <location>
        <begin position="28"/>
        <end position="90"/>
    </location>
</feature>
<dbReference type="AlphaFoldDB" id="A0A290Z1Y5"/>
<dbReference type="KEGG" id="apre:CNX65_06890"/>
<gene>
    <name evidence="5" type="ORF">CNX65_06890</name>
</gene>
<dbReference type="Proteomes" id="UP000218505">
    <property type="component" value="Chromosome"/>
</dbReference>
<feature type="domain" description="MEDS" evidence="4">
    <location>
        <begin position="192"/>
        <end position="333"/>
    </location>
</feature>
<dbReference type="InterPro" id="IPR036890">
    <property type="entry name" value="HATPase_C_sf"/>
</dbReference>
<dbReference type="InterPro" id="IPR050267">
    <property type="entry name" value="Anti-sigma-factor_SerPK"/>
</dbReference>
<evidence type="ECO:0000313" key="6">
    <source>
        <dbReference type="Proteomes" id="UP000218505"/>
    </source>
</evidence>
<proteinExistence type="predicted"/>
<reference evidence="5" key="1">
    <citation type="submission" date="2017-09" db="EMBL/GenBank/DDBJ databases">
        <title>Complete Genome Sequence of ansamitocin-producing Bacterium Actinosynnema pretiosum X47.</title>
        <authorList>
            <person name="Cao G."/>
            <person name="Zong G."/>
            <person name="Zhong C."/>
            <person name="Fu J."/>
        </authorList>
    </citation>
    <scope>NUCLEOTIDE SEQUENCE [LARGE SCALE GENOMIC DNA]</scope>
    <source>
        <strain evidence="5">X47</strain>
    </source>
</reference>
<feature type="domain" description="Histidine kinase/HSP90-like ATPase" evidence="3">
    <location>
        <begin position="377"/>
        <end position="484"/>
    </location>
</feature>
<feature type="region of interest" description="Disordered" evidence="2">
    <location>
        <begin position="104"/>
        <end position="197"/>
    </location>
</feature>
<evidence type="ECO:0000259" key="4">
    <source>
        <dbReference type="Pfam" id="PF14417"/>
    </source>
</evidence>
<dbReference type="EMBL" id="CP023445">
    <property type="protein sequence ID" value="ATE53046.1"/>
    <property type="molecule type" value="Genomic_DNA"/>
</dbReference>
<keyword evidence="1" id="KW-0418">Kinase</keyword>
<dbReference type="Pfam" id="PF13581">
    <property type="entry name" value="HATPase_c_2"/>
    <property type="match status" value="1"/>
</dbReference>
<sequence>MVLRAWGGSVGVGWLCGCGMVLRARGGSPAGSAGGQPLLTPPAGSAARPAAPTRLSPPPPVCRCGRAVDRPAPSGPAPRGSRAGSPAGGSALTIVRRDHGIAAGGSFRRGAAPADPRTIHPVRDFGADDPVRGQAVAPERGGRPRYQAVPEPAPGSRPAAAPSAVSTAAPGPRAATAPVPAPSPRDDPGTGHETVLCSSHPDLLASAGSFAAEGLALGEPVLLACAPERADLLRSRLATPAPGLLDLPLDPRPAEALLVLRRRVDELLRGGAERVRVVGGAPSPRAGASWDWWARFELAVTEVFADAPVRVLCPYDLRVTPDRVVTDVLRAHPGLLRPDGERVPNPGHAPGAVVAGDPPHPLEAAPPLVDALDPTPAEARRAVERATAATALTEDEHDDVVYAASEAVTNGLSHGRAPVRLRVWADRERVLVVVTDRGQGPPNRLVGIVPTEGSSTAGLGLWLTHRTCRDVALTWAPDGFTVRVLVGAPSPPREP</sequence>
<evidence type="ECO:0000313" key="5">
    <source>
        <dbReference type="EMBL" id="ATE53046.1"/>
    </source>
</evidence>
<dbReference type="PROSITE" id="PS51257">
    <property type="entry name" value="PROKAR_LIPOPROTEIN"/>
    <property type="match status" value="1"/>
</dbReference>
<feature type="compositionally biased region" description="Low complexity" evidence="2">
    <location>
        <begin position="77"/>
        <end position="90"/>
    </location>
</feature>
<dbReference type="InterPro" id="IPR003594">
    <property type="entry name" value="HATPase_dom"/>
</dbReference>
<keyword evidence="6" id="KW-1185">Reference proteome</keyword>
<dbReference type="InterPro" id="IPR025847">
    <property type="entry name" value="MEDS_domain"/>
</dbReference>
<dbReference type="GO" id="GO:0004674">
    <property type="term" value="F:protein serine/threonine kinase activity"/>
    <property type="evidence" value="ECO:0007669"/>
    <property type="project" value="UniProtKB-KW"/>
</dbReference>
<feature type="compositionally biased region" description="Low complexity" evidence="2">
    <location>
        <begin position="41"/>
        <end position="54"/>
    </location>
</feature>
<dbReference type="Gene3D" id="3.30.565.10">
    <property type="entry name" value="Histidine kinase-like ATPase, C-terminal domain"/>
    <property type="match status" value="1"/>
</dbReference>
<dbReference type="Pfam" id="PF14417">
    <property type="entry name" value="MEDS"/>
    <property type="match status" value="1"/>
</dbReference>
<accession>A0A290Z1Y5</accession>